<dbReference type="Pfam" id="PF19291">
    <property type="entry name" value="TREH_N"/>
    <property type="match status" value="1"/>
</dbReference>
<feature type="compositionally biased region" description="Polar residues" evidence="8">
    <location>
        <begin position="1232"/>
        <end position="1244"/>
    </location>
</feature>
<dbReference type="Pfam" id="PF00447">
    <property type="entry name" value="HSF_DNA-bind"/>
    <property type="match status" value="1"/>
</dbReference>
<dbReference type="SMART" id="SM00415">
    <property type="entry name" value="HSF"/>
    <property type="match status" value="1"/>
</dbReference>
<evidence type="ECO:0000256" key="4">
    <source>
        <dbReference type="ARBA" id="ARBA00023163"/>
    </source>
</evidence>
<reference evidence="10 11" key="1">
    <citation type="submission" date="2019-03" db="EMBL/GenBank/DDBJ databases">
        <title>Sequencing 23 genomes of Wallemia ichthyophaga.</title>
        <authorList>
            <person name="Gostincar C."/>
        </authorList>
    </citation>
    <scope>NUCLEOTIDE SEQUENCE [LARGE SCALE GENOMIC DNA]</scope>
    <source>
        <strain evidence="10 11">EXF-8621</strain>
    </source>
</reference>
<evidence type="ECO:0000256" key="8">
    <source>
        <dbReference type="SAM" id="MobiDB-lite"/>
    </source>
</evidence>
<name>A0A4T0H7R6_WALIC</name>
<feature type="compositionally biased region" description="Low complexity" evidence="8">
    <location>
        <begin position="272"/>
        <end position="284"/>
    </location>
</feature>
<dbReference type="Pfam" id="PF00723">
    <property type="entry name" value="Glyco_hydro_15"/>
    <property type="match status" value="1"/>
</dbReference>
<dbReference type="SUPFAM" id="SSF48208">
    <property type="entry name" value="Six-hairpin glycosidases"/>
    <property type="match status" value="1"/>
</dbReference>
<keyword evidence="4" id="KW-0804">Transcription</keyword>
<comment type="subunit">
    <text evidence="6">Homotrimer. Homotrimerization increases the affinity of HSF1 to DNA. Interacts with transcriptional coregulator SSA1 on chromatin.</text>
</comment>
<dbReference type="InterPro" id="IPR011613">
    <property type="entry name" value="GH15-like"/>
</dbReference>
<evidence type="ECO:0000313" key="10">
    <source>
        <dbReference type="EMBL" id="TIB09568.1"/>
    </source>
</evidence>
<dbReference type="PANTHER" id="PTHR31616">
    <property type="entry name" value="TREHALASE"/>
    <property type="match status" value="1"/>
</dbReference>
<dbReference type="InterPro" id="IPR008928">
    <property type="entry name" value="6-hairpin_glycosidase_sf"/>
</dbReference>
<dbReference type="SUPFAM" id="SSF46785">
    <property type="entry name" value="Winged helix' DNA-binding domain"/>
    <property type="match status" value="1"/>
</dbReference>
<dbReference type="GO" id="GO:0005634">
    <property type="term" value="C:nucleus"/>
    <property type="evidence" value="ECO:0007669"/>
    <property type="project" value="UniProtKB-SubCell"/>
</dbReference>
<evidence type="ECO:0000256" key="7">
    <source>
        <dbReference type="RuleBase" id="RU004020"/>
    </source>
</evidence>
<evidence type="ECO:0000256" key="2">
    <source>
        <dbReference type="ARBA" id="ARBA00023015"/>
    </source>
</evidence>
<dbReference type="Gene3D" id="1.10.10.10">
    <property type="entry name" value="Winged helix-like DNA-binding domain superfamily/Winged helix DNA-binding domain"/>
    <property type="match status" value="1"/>
</dbReference>
<feature type="compositionally biased region" description="Low complexity" evidence="8">
    <location>
        <begin position="1075"/>
        <end position="1123"/>
    </location>
</feature>
<feature type="domain" description="HSF-type DNA-binding" evidence="9">
    <location>
        <begin position="34"/>
        <end position="137"/>
    </location>
</feature>
<protein>
    <recommendedName>
        <fullName evidence="9">HSF-type DNA-binding domain-containing protein</fullName>
    </recommendedName>
</protein>
<feature type="compositionally biased region" description="Low complexity" evidence="8">
    <location>
        <begin position="236"/>
        <end position="252"/>
    </location>
</feature>
<dbReference type="InterPro" id="IPR036388">
    <property type="entry name" value="WH-like_DNA-bd_sf"/>
</dbReference>
<sequence>MDLLQPNKNEIKRDNSVLSDDESPHASKKSKQGASSSFVPKLYEMVDANTNNLISWNLAGDSFIVANLSLFSSEILPTHFKHSNFSSFVRQLNMYGFHKCNKTPRGQKAHPEHQVWEFSHPNFLRGRKDLLEDIKRKVLDGAEASTSTSTAARSTDLPSSVALLQLSQSQSNQSIATLNQRVLFLEQQLEHSRGETQCLKDVVKQLYAFLYGTHGGLPFDYPWSGSGGGGDGMDTGSGAHTNATTGGNTNSHFPLKPTPPAQPPIFVTSPDTSTHATNAANSTIPPYPYSPSPSSAGSPIPDLYSTHSSPYASEYGGGFRMEQPLSPLSLGSSHYTPQAHSQRPMNLSVDTNFSLLGSNPSPSDSVGLVLLITLLDLISTAMVLQTSNSKLSFHERETDIEEHGVIGNCMTAALVSSNCTTAQLSMPYFDSPSIFARIVDVKKGGHWSIDPQTATVNKQMYLPSTNILNTKFLADDAVANVDDFMPLSSPTHLVRRVECLRGTMSFVSECAPAFNYARSGHSVRVDSGSNTAYFDCPDHINLDLRCTVGAPDAVSDPAVSLTSHNAAERGFLGDAVCIKFSLSEGQVVTLVLSEREDNSTPPTFASTEHLLESTTQYWLQWSAKMQYKGRWREQVLRSALSLKLLTFAPTGAVIAAPTFSLPEDLHGAGRNWDYRYAWLRDSSFTVYALVRLGFKEEANAYVDWIASLLEHPNSDGSLQIVYTIHGQREMPEIELPHLAGHRGQKPVRIGNGAADHLQLDVYGAVLDAVYLAQKHANPLSYDCWVGMRKLVDYVCDAWNQPDLSIWEVRSQKQNFLVMCWVAIDRGLRLADKRCLPCPNRLKWLENRDNIYEEIQEKGYNKQLGFFSQSYENRDVLDSSILIMPLTFFIAPTDPRLLSTLKHVLLSPEKGGLTSNNLVSRYDVTKANDGIGGEEGAFGLCTLWACEALCRAGAYDKKLLSQSVVMLEDFLGYTSNLGLLSEEIGKGGQALAMSCCKANYHPAICNCQHHTEKVREMNQNRNGFISPQYQREFTTDWEEAQDVQELEEAKSAEKEWADIARAKAELQRREDEIAAKMSSNRSISSGSSGRSSKAMSSGIFSGVTSNTTNSNTKTHQQPQIIIQQVHSKAPVDTGGADGQLVYPRKPKAKPPRSERIRREKEEAAKRAQEKEREVALQEQFKRSAETREKSDSDALARLEMTASESAKREKREKDRRERGVDGNGDIDAIEVVQSDQPRYRSQSLMSDPFKQQQHQQLHKSKSSPAQQQDKMKAYPIPEPMMSMAFSDGISVPDNKATKHVSGWKKLFRK</sequence>
<keyword evidence="5" id="KW-0539">Nucleus</keyword>
<feature type="region of interest" description="Disordered" evidence="8">
    <location>
        <begin position="1"/>
        <end position="33"/>
    </location>
</feature>
<comment type="similarity">
    <text evidence="7">Belongs to the HSF family.</text>
</comment>
<dbReference type="PRINTS" id="PR00056">
    <property type="entry name" value="HSFDOMAIN"/>
</dbReference>
<accession>A0A4T0H7R6</accession>
<dbReference type="Proteomes" id="UP000306954">
    <property type="component" value="Unassembled WGS sequence"/>
</dbReference>
<dbReference type="InterPro" id="IPR012341">
    <property type="entry name" value="6hp_glycosidase-like_sf"/>
</dbReference>
<evidence type="ECO:0000256" key="1">
    <source>
        <dbReference type="ARBA" id="ARBA00004123"/>
    </source>
</evidence>
<dbReference type="PANTHER" id="PTHR31616:SF0">
    <property type="entry name" value="GLUCAN 1,4-ALPHA-GLUCOSIDASE"/>
    <property type="match status" value="1"/>
</dbReference>
<feature type="compositionally biased region" description="Basic and acidic residues" evidence="8">
    <location>
        <begin position="1150"/>
        <end position="1195"/>
    </location>
</feature>
<proteinExistence type="inferred from homology"/>
<feature type="region of interest" description="Disordered" evidence="8">
    <location>
        <begin position="1072"/>
        <end position="1271"/>
    </location>
</feature>
<keyword evidence="3" id="KW-0238">DNA-binding</keyword>
<dbReference type="EMBL" id="SPOF01000040">
    <property type="protein sequence ID" value="TIB09568.1"/>
    <property type="molecule type" value="Genomic_DNA"/>
</dbReference>
<dbReference type="FunFam" id="1.10.10.10:FF:000027">
    <property type="entry name" value="Heat shock transcription factor 1"/>
    <property type="match status" value="1"/>
</dbReference>
<dbReference type="Gene3D" id="1.50.10.10">
    <property type="match status" value="1"/>
</dbReference>
<dbReference type="GO" id="GO:0004553">
    <property type="term" value="F:hydrolase activity, hydrolyzing O-glycosyl compounds"/>
    <property type="evidence" value="ECO:0007669"/>
    <property type="project" value="TreeGrafter"/>
</dbReference>
<gene>
    <name evidence="10" type="ORF">E3P90_03219</name>
</gene>
<evidence type="ECO:0000256" key="3">
    <source>
        <dbReference type="ARBA" id="ARBA00023125"/>
    </source>
</evidence>
<evidence type="ECO:0000256" key="6">
    <source>
        <dbReference type="ARBA" id="ARBA00062171"/>
    </source>
</evidence>
<evidence type="ECO:0000259" key="9">
    <source>
        <dbReference type="SMART" id="SM00415"/>
    </source>
</evidence>
<feature type="compositionally biased region" description="Basic and acidic residues" evidence="8">
    <location>
        <begin position="1204"/>
        <end position="1219"/>
    </location>
</feature>
<evidence type="ECO:0000256" key="5">
    <source>
        <dbReference type="ARBA" id="ARBA00023242"/>
    </source>
</evidence>
<dbReference type="GO" id="GO:0043565">
    <property type="term" value="F:sequence-specific DNA binding"/>
    <property type="evidence" value="ECO:0007669"/>
    <property type="project" value="InterPro"/>
</dbReference>
<comment type="subcellular location">
    <subcellularLocation>
        <location evidence="1">Nucleus</location>
    </subcellularLocation>
</comment>
<evidence type="ECO:0000313" key="11">
    <source>
        <dbReference type="Proteomes" id="UP000306954"/>
    </source>
</evidence>
<comment type="caution">
    <text evidence="10">The sequence shown here is derived from an EMBL/GenBank/DDBJ whole genome shotgun (WGS) entry which is preliminary data.</text>
</comment>
<feature type="region of interest" description="Disordered" evidence="8">
    <location>
        <begin position="271"/>
        <end position="299"/>
    </location>
</feature>
<dbReference type="GO" id="GO:0005975">
    <property type="term" value="P:carbohydrate metabolic process"/>
    <property type="evidence" value="ECO:0007669"/>
    <property type="project" value="InterPro"/>
</dbReference>
<dbReference type="InterPro" id="IPR000232">
    <property type="entry name" value="HSF_DNA-bd"/>
</dbReference>
<keyword evidence="2" id="KW-0805">Transcription regulation</keyword>
<feature type="region of interest" description="Disordered" evidence="8">
    <location>
        <begin position="230"/>
        <end position="252"/>
    </location>
</feature>
<organism evidence="10 11">
    <name type="scientific">Wallemia ichthyophaga</name>
    <dbReference type="NCBI Taxonomy" id="245174"/>
    <lineage>
        <taxon>Eukaryota</taxon>
        <taxon>Fungi</taxon>
        <taxon>Dikarya</taxon>
        <taxon>Basidiomycota</taxon>
        <taxon>Wallemiomycotina</taxon>
        <taxon>Wallemiomycetes</taxon>
        <taxon>Wallemiales</taxon>
        <taxon>Wallemiaceae</taxon>
        <taxon>Wallemia</taxon>
    </lineage>
</organism>
<dbReference type="InterPro" id="IPR045582">
    <property type="entry name" value="Trehalase-like_N"/>
</dbReference>
<dbReference type="InterPro" id="IPR036390">
    <property type="entry name" value="WH_DNA-bd_sf"/>
</dbReference>
<dbReference type="GO" id="GO:0003700">
    <property type="term" value="F:DNA-binding transcription factor activity"/>
    <property type="evidence" value="ECO:0007669"/>
    <property type="project" value="InterPro"/>
</dbReference>